<keyword evidence="11" id="KW-1185">Reference proteome</keyword>
<dbReference type="PANTHER" id="PTHR48063:SF101">
    <property type="entry name" value="LRR RECEPTOR-LIKE SERINE_THREONINE-PROTEIN KINASE FLS2"/>
    <property type="match status" value="1"/>
</dbReference>
<keyword evidence="5" id="KW-0677">Repeat</keyword>
<protein>
    <submittedName>
        <fullName evidence="10">Putative LRR receptor-like serine/threonine-protein kinase</fullName>
    </submittedName>
</protein>
<keyword evidence="10" id="KW-0418">Kinase</keyword>
<sequence length="150" mass="16739">MKHFTSPFDLLLHFHFPLGSYMAHFGSSMENISIMGITSVDFSGGIGMNFDEHFITLRLLKSIDLSCNKLSGEIPRELTSLQGLINLNLSRNMFRGSIIREIGQLKPLNSLNLSTNNLFGEILESMSELSFLSILDLSNNNLSRKIPSST</sequence>
<dbReference type="AlphaFoldDB" id="A0A5B6VIG9"/>
<dbReference type="InterPro" id="IPR001611">
    <property type="entry name" value="Leu-rich_rpt"/>
</dbReference>
<name>A0A5B6VIG9_9ROSI</name>
<keyword evidence="6" id="KW-1133">Transmembrane helix</keyword>
<dbReference type="GO" id="GO:0016020">
    <property type="term" value="C:membrane"/>
    <property type="evidence" value="ECO:0007669"/>
    <property type="project" value="UniProtKB-SubCell"/>
</dbReference>
<evidence type="ECO:0000313" key="11">
    <source>
        <dbReference type="Proteomes" id="UP000325315"/>
    </source>
</evidence>
<evidence type="ECO:0000256" key="3">
    <source>
        <dbReference type="ARBA" id="ARBA00022692"/>
    </source>
</evidence>
<evidence type="ECO:0000256" key="4">
    <source>
        <dbReference type="ARBA" id="ARBA00022729"/>
    </source>
</evidence>
<keyword evidence="4" id="KW-0732">Signal</keyword>
<reference evidence="10" key="1">
    <citation type="submission" date="2019-08" db="EMBL/GenBank/DDBJ databases">
        <authorList>
            <person name="Liu F."/>
        </authorList>
    </citation>
    <scope>NUCLEOTIDE SEQUENCE [LARGE SCALE GENOMIC DNA]</scope>
    <source>
        <strain evidence="10">PA1801</strain>
        <tissue evidence="10">Leaf</tissue>
    </source>
</reference>
<dbReference type="PRINTS" id="PR00019">
    <property type="entry name" value="LEURICHRPT"/>
</dbReference>
<dbReference type="EMBL" id="SMMG02000006">
    <property type="protein sequence ID" value="KAA3468844.1"/>
    <property type="molecule type" value="Genomic_DNA"/>
</dbReference>
<evidence type="ECO:0000256" key="1">
    <source>
        <dbReference type="ARBA" id="ARBA00004479"/>
    </source>
</evidence>
<evidence type="ECO:0000256" key="6">
    <source>
        <dbReference type="ARBA" id="ARBA00022989"/>
    </source>
</evidence>
<evidence type="ECO:0000256" key="7">
    <source>
        <dbReference type="ARBA" id="ARBA00023136"/>
    </source>
</evidence>
<dbReference type="GO" id="GO:0016301">
    <property type="term" value="F:kinase activity"/>
    <property type="evidence" value="ECO:0007669"/>
    <property type="project" value="UniProtKB-KW"/>
</dbReference>
<keyword evidence="8 10" id="KW-0675">Receptor</keyword>
<accession>A0A5B6VIG9</accession>
<dbReference type="PANTHER" id="PTHR48063">
    <property type="entry name" value="LRR RECEPTOR-LIKE KINASE"/>
    <property type="match status" value="1"/>
</dbReference>
<proteinExistence type="predicted"/>
<keyword evidence="9" id="KW-0325">Glycoprotein</keyword>
<dbReference type="Pfam" id="PF00560">
    <property type="entry name" value="LRR_1"/>
    <property type="match status" value="4"/>
</dbReference>
<gene>
    <name evidence="10" type="ORF">EPI10_014692</name>
</gene>
<keyword evidence="10" id="KW-0808">Transferase</keyword>
<dbReference type="InterPro" id="IPR032675">
    <property type="entry name" value="LRR_dom_sf"/>
</dbReference>
<dbReference type="InterPro" id="IPR046956">
    <property type="entry name" value="RLP23-like"/>
</dbReference>
<evidence type="ECO:0000256" key="8">
    <source>
        <dbReference type="ARBA" id="ARBA00023170"/>
    </source>
</evidence>
<dbReference type="Gene3D" id="3.80.10.10">
    <property type="entry name" value="Ribonuclease Inhibitor"/>
    <property type="match status" value="1"/>
</dbReference>
<keyword evidence="7" id="KW-0472">Membrane</keyword>
<dbReference type="Proteomes" id="UP000325315">
    <property type="component" value="Unassembled WGS sequence"/>
</dbReference>
<dbReference type="FunFam" id="3.80.10.10:FF:000413">
    <property type="entry name" value="Inactive leucine-rich repeat receptor-like protein kinase"/>
    <property type="match status" value="1"/>
</dbReference>
<keyword evidence="3" id="KW-0812">Transmembrane</keyword>
<comment type="caution">
    <text evidence="10">The sequence shown here is derived from an EMBL/GenBank/DDBJ whole genome shotgun (WGS) entry which is preliminary data.</text>
</comment>
<dbReference type="OrthoDB" id="544346at2759"/>
<evidence type="ECO:0000256" key="9">
    <source>
        <dbReference type="ARBA" id="ARBA00023180"/>
    </source>
</evidence>
<keyword evidence="2" id="KW-0433">Leucine-rich repeat</keyword>
<comment type="subcellular location">
    <subcellularLocation>
        <location evidence="1">Membrane</location>
        <topology evidence="1">Single-pass type I membrane protein</topology>
    </subcellularLocation>
</comment>
<evidence type="ECO:0000256" key="5">
    <source>
        <dbReference type="ARBA" id="ARBA00022737"/>
    </source>
</evidence>
<evidence type="ECO:0000313" key="10">
    <source>
        <dbReference type="EMBL" id="KAA3468844.1"/>
    </source>
</evidence>
<dbReference type="SUPFAM" id="SSF52058">
    <property type="entry name" value="L domain-like"/>
    <property type="match status" value="1"/>
</dbReference>
<evidence type="ECO:0000256" key="2">
    <source>
        <dbReference type="ARBA" id="ARBA00022614"/>
    </source>
</evidence>
<organism evidence="10 11">
    <name type="scientific">Gossypium australe</name>
    <dbReference type="NCBI Taxonomy" id="47621"/>
    <lineage>
        <taxon>Eukaryota</taxon>
        <taxon>Viridiplantae</taxon>
        <taxon>Streptophyta</taxon>
        <taxon>Embryophyta</taxon>
        <taxon>Tracheophyta</taxon>
        <taxon>Spermatophyta</taxon>
        <taxon>Magnoliopsida</taxon>
        <taxon>eudicotyledons</taxon>
        <taxon>Gunneridae</taxon>
        <taxon>Pentapetalae</taxon>
        <taxon>rosids</taxon>
        <taxon>malvids</taxon>
        <taxon>Malvales</taxon>
        <taxon>Malvaceae</taxon>
        <taxon>Malvoideae</taxon>
        <taxon>Gossypium</taxon>
    </lineage>
</organism>